<evidence type="ECO:0000313" key="3">
    <source>
        <dbReference type="EMBL" id="KAK3247892.1"/>
    </source>
</evidence>
<dbReference type="GO" id="GO:0005930">
    <property type="term" value="C:axoneme"/>
    <property type="evidence" value="ECO:0007669"/>
    <property type="project" value="UniProtKB-SubCell"/>
</dbReference>
<comment type="subcellular location">
    <subcellularLocation>
        <location evidence="1">Cytoplasm</location>
        <location evidence="1">Cytoskeleton</location>
        <location evidence="1">Cilium axoneme</location>
    </subcellularLocation>
</comment>
<gene>
    <name evidence="3" type="ORF">CYMTET_42622</name>
</gene>
<dbReference type="AlphaFoldDB" id="A0AAE0C3T5"/>
<organism evidence="3 4">
    <name type="scientific">Cymbomonas tetramitiformis</name>
    <dbReference type="NCBI Taxonomy" id="36881"/>
    <lineage>
        <taxon>Eukaryota</taxon>
        <taxon>Viridiplantae</taxon>
        <taxon>Chlorophyta</taxon>
        <taxon>Pyramimonadophyceae</taxon>
        <taxon>Pyramimonadales</taxon>
        <taxon>Pyramimonadaceae</taxon>
        <taxon>Cymbomonas</taxon>
    </lineage>
</organism>
<feature type="region of interest" description="Disordered" evidence="2">
    <location>
        <begin position="252"/>
        <end position="271"/>
    </location>
</feature>
<accession>A0AAE0C3T5</accession>
<keyword evidence="4" id="KW-1185">Reference proteome</keyword>
<protein>
    <submittedName>
        <fullName evidence="3">Uncharacterized protein</fullName>
    </submittedName>
</protein>
<evidence type="ECO:0000256" key="1">
    <source>
        <dbReference type="ARBA" id="ARBA00004430"/>
    </source>
</evidence>
<dbReference type="EMBL" id="LGRX02028578">
    <property type="protein sequence ID" value="KAK3247892.1"/>
    <property type="molecule type" value="Genomic_DNA"/>
</dbReference>
<name>A0AAE0C3T5_9CHLO</name>
<proteinExistence type="predicted"/>
<reference evidence="3 4" key="1">
    <citation type="journal article" date="2015" name="Genome Biol. Evol.">
        <title>Comparative Genomics of a Bacterivorous Green Alga Reveals Evolutionary Causalities and Consequences of Phago-Mixotrophic Mode of Nutrition.</title>
        <authorList>
            <person name="Burns J.A."/>
            <person name="Paasch A."/>
            <person name="Narechania A."/>
            <person name="Kim E."/>
        </authorList>
    </citation>
    <scope>NUCLEOTIDE SEQUENCE [LARGE SCALE GENOMIC DNA]</scope>
    <source>
        <strain evidence="3 4">PLY_AMNH</strain>
    </source>
</reference>
<dbReference type="SUPFAM" id="SSF52047">
    <property type="entry name" value="RNI-like"/>
    <property type="match status" value="1"/>
</dbReference>
<evidence type="ECO:0000313" key="4">
    <source>
        <dbReference type="Proteomes" id="UP001190700"/>
    </source>
</evidence>
<comment type="caution">
    <text evidence="3">The sequence shown here is derived from an EMBL/GenBank/DDBJ whole genome shotgun (WGS) entry which is preliminary data.</text>
</comment>
<sequence>MAIPGFLESLVDVSLELPKVSELSVYQHCAENLYVACRGLRALKLTGCHDLTPAQLSTVLGNSPSLEELEIKLRHTTIRDLKFNVSKLNTIQDFTVACPQLISVEWPVTTSLTTLDHLHAGLHRIDLSFTGPKPTALIQTLRTLRVHGPAAGEVVLRKWQGAQLESLCVQCKQLEELDLSHLERLTHLDLVEMDRLQWLYLPTFGQLRRVSVHAAQLKHLTWYNLHSLTASSRIVCKNLVSLELRSDMLSETRNSGDSLVSNVSSEWSFTT</sequence>
<dbReference type="Proteomes" id="UP001190700">
    <property type="component" value="Unassembled WGS sequence"/>
</dbReference>
<dbReference type="InterPro" id="IPR032675">
    <property type="entry name" value="LRR_dom_sf"/>
</dbReference>
<evidence type="ECO:0000256" key="2">
    <source>
        <dbReference type="SAM" id="MobiDB-lite"/>
    </source>
</evidence>
<dbReference type="Gene3D" id="3.80.10.10">
    <property type="entry name" value="Ribonuclease Inhibitor"/>
    <property type="match status" value="1"/>
</dbReference>